<accession>A0A076MU65</accession>
<feature type="transmembrane region" description="Helical" evidence="1">
    <location>
        <begin position="99"/>
        <end position="123"/>
    </location>
</feature>
<reference evidence="2 3" key="1">
    <citation type="submission" date="2014-07" db="EMBL/GenBank/DDBJ databases">
        <title>Whole Genome Sequence of the Amycolatopsis methanolica 239.</title>
        <authorList>
            <person name="Tang B."/>
        </authorList>
    </citation>
    <scope>NUCLEOTIDE SEQUENCE [LARGE SCALE GENOMIC DNA]</scope>
    <source>
        <strain evidence="2 3">239</strain>
    </source>
</reference>
<feature type="transmembrane region" description="Helical" evidence="1">
    <location>
        <begin position="17"/>
        <end position="39"/>
    </location>
</feature>
<keyword evidence="1" id="KW-0812">Transmembrane</keyword>
<feature type="transmembrane region" description="Helical" evidence="1">
    <location>
        <begin position="389"/>
        <end position="408"/>
    </location>
</feature>
<sequence>MILAHGLGGRSDLPVPLWLALYAGAAAVLVSFFALTALWKRPKLRGAEAGRAWPTALERIADARVTRIALRLLGLALFAVFLVFAWTGEDDSARNPAGAWFYVWFWVGLVPLSVLCGPVWRLVNPLRTLTAICPGRLPPPRWGFFPAIAGLVAFLWLELVYPHSDSPRAIAVFVTAYAVVHVVAGAVFGPRWFDRGDGFEAYSVLIAALSPWGRRADGRLVLRNPLDGLRTLERERGLTPFVLVVLGSTAFDGLTRLPVWGEATRDGNPVLLGTAGLAVAIGLTALAYAGAIRLTRPYLRRSVTGPYDAFAPSLVPIMVGYTVAHYFSFAVFEGQRGFGGGVDYMVVSPAAIALTQLAGIVAGHVLAVTSTHDRALGVLRSGYAKVGQYPMLAVMVCYTAVGIALVSGA</sequence>
<protein>
    <recommendedName>
        <fullName evidence="4">Fenitrothion hydrolase</fullName>
    </recommendedName>
</protein>
<dbReference type="STRING" id="1068978.AMETH_4366"/>
<feature type="transmembrane region" description="Helical" evidence="1">
    <location>
        <begin position="169"/>
        <end position="189"/>
    </location>
</feature>
<organism evidence="2 3">
    <name type="scientific">Amycolatopsis methanolica 239</name>
    <dbReference type="NCBI Taxonomy" id="1068978"/>
    <lineage>
        <taxon>Bacteria</taxon>
        <taxon>Bacillati</taxon>
        <taxon>Actinomycetota</taxon>
        <taxon>Actinomycetes</taxon>
        <taxon>Pseudonocardiales</taxon>
        <taxon>Pseudonocardiaceae</taxon>
        <taxon>Amycolatopsis</taxon>
        <taxon>Amycolatopsis methanolica group</taxon>
    </lineage>
</organism>
<proteinExistence type="predicted"/>
<dbReference type="HOGENOM" id="CLU_030480_1_0_11"/>
<feature type="transmembrane region" description="Helical" evidence="1">
    <location>
        <begin position="310"/>
        <end position="332"/>
    </location>
</feature>
<dbReference type="PATRIC" id="fig|1068978.7.peg.4675"/>
<evidence type="ECO:0008006" key="4">
    <source>
        <dbReference type="Google" id="ProtNLM"/>
    </source>
</evidence>
<dbReference type="EMBL" id="CP009110">
    <property type="protein sequence ID" value="AIJ24458.1"/>
    <property type="molecule type" value="Genomic_DNA"/>
</dbReference>
<feature type="transmembrane region" description="Helical" evidence="1">
    <location>
        <begin position="344"/>
        <end position="368"/>
    </location>
</feature>
<evidence type="ECO:0000313" key="3">
    <source>
        <dbReference type="Proteomes" id="UP000062973"/>
    </source>
</evidence>
<feature type="transmembrane region" description="Helical" evidence="1">
    <location>
        <begin position="68"/>
        <end position="87"/>
    </location>
</feature>
<feature type="transmembrane region" description="Helical" evidence="1">
    <location>
        <begin position="270"/>
        <end position="289"/>
    </location>
</feature>
<evidence type="ECO:0000313" key="2">
    <source>
        <dbReference type="EMBL" id="AIJ24458.1"/>
    </source>
</evidence>
<feature type="transmembrane region" description="Helical" evidence="1">
    <location>
        <begin position="144"/>
        <end position="163"/>
    </location>
</feature>
<dbReference type="KEGG" id="amq:AMETH_4366"/>
<keyword evidence="3" id="KW-1185">Reference proteome</keyword>
<gene>
    <name evidence="2" type="ORF">AMETH_4366</name>
</gene>
<dbReference type="OrthoDB" id="8168962at2"/>
<evidence type="ECO:0000256" key="1">
    <source>
        <dbReference type="SAM" id="Phobius"/>
    </source>
</evidence>
<dbReference type="RefSeq" id="WP_017983295.1">
    <property type="nucleotide sequence ID" value="NZ_AQUL01000001.1"/>
</dbReference>
<name>A0A076MU65_AMYME</name>
<dbReference type="Proteomes" id="UP000062973">
    <property type="component" value="Chromosome"/>
</dbReference>
<feature type="transmembrane region" description="Helical" evidence="1">
    <location>
        <begin position="238"/>
        <end position="258"/>
    </location>
</feature>
<dbReference type="AlphaFoldDB" id="A0A076MU65"/>
<dbReference type="eggNOG" id="ENOG502Z93M">
    <property type="taxonomic scope" value="Bacteria"/>
</dbReference>
<keyword evidence="1" id="KW-1133">Transmembrane helix</keyword>
<keyword evidence="1" id="KW-0472">Membrane</keyword>